<dbReference type="HOGENOM" id="CLU_1058084_0_0_1"/>
<name>W3WPY1_PESFW</name>
<reference evidence="4" key="1">
    <citation type="journal article" date="2015" name="BMC Genomics">
        <title>Genomic and transcriptomic analysis of the endophytic fungus Pestalotiopsis fici reveals its lifestyle and high potential for synthesis of natural products.</title>
        <authorList>
            <person name="Wang X."/>
            <person name="Zhang X."/>
            <person name="Liu L."/>
            <person name="Xiang M."/>
            <person name="Wang W."/>
            <person name="Sun X."/>
            <person name="Che Y."/>
            <person name="Guo L."/>
            <person name="Liu G."/>
            <person name="Guo L."/>
            <person name="Wang C."/>
            <person name="Yin W.B."/>
            <person name="Stadler M."/>
            <person name="Zhang X."/>
            <person name="Liu X."/>
        </authorList>
    </citation>
    <scope>NUCLEOTIDE SEQUENCE [LARGE SCALE GENOMIC DNA]</scope>
    <source>
        <strain evidence="4">W106-1 / CGMCC3.15140</strain>
    </source>
</reference>
<keyword evidence="1" id="KW-0812">Transmembrane</keyword>
<feature type="transmembrane region" description="Helical" evidence="1">
    <location>
        <begin position="224"/>
        <end position="247"/>
    </location>
</feature>
<keyword evidence="1" id="KW-1133">Transmembrane helix</keyword>
<keyword evidence="1" id="KW-0472">Membrane</keyword>
<feature type="signal peptide" evidence="2">
    <location>
        <begin position="1"/>
        <end position="17"/>
    </location>
</feature>
<gene>
    <name evidence="3" type="ORF">PFICI_13360</name>
</gene>
<dbReference type="OMA" id="WHYLAHT"/>
<organism evidence="3 4">
    <name type="scientific">Pestalotiopsis fici (strain W106-1 / CGMCC3.15140)</name>
    <dbReference type="NCBI Taxonomy" id="1229662"/>
    <lineage>
        <taxon>Eukaryota</taxon>
        <taxon>Fungi</taxon>
        <taxon>Dikarya</taxon>
        <taxon>Ascomycota</taxon>
        <taxon>Pezizomycotina</taxon>
        <taxon>Sordariomycetes</taxon>
        <taxon>Xylariomycetidae</taxon>
        <taxon>Amphisphaeriales</taxon>
        <taxon>Sporocadaceae</taxon>
        <taxon>Pestalotiopsis</taxon>
    </lineage>
</organism>
<evidence type="ECO:0000256" key="1">
    <source>
        <dbReference type="SAM" id="Phobius"/>
    </source>
</evidence>
<feature type="transmembrane region" description="Helical" evidence="1">
    <location>
        <begin position="115"/>
        <end position="136"/>
    </location>
</feature>
<dbReference type="RefSeq" id="XP_007840132.1">
    <property type="nucleotide sequence ID" value="XM_007841941.1"/>
</dbReference>
<keyword evidence="4" id="KW-1185">Reference proteome</keyword>
<dbReference type="EMBL" id="KI912119">
    <property type="protein sequence ID" value="ETS74876.1"/>
    <property type="molecule type" value="Genomic_DNA"/>
</dbReference>
<feature type="transmembrane region" description="Helical" evidence="1">
    <location>
        <begin position="193"/>
        <end position="212"/>
    </location>
</feature>
<keyword evidence="2" id="KW-0732">Signal</keyword>
<feature type="transmembrane region" description="Helical" evidence="1">
    <location>
        <begin position="33"/>
        <end position="53"/>
    </location>
</feature>
<dbReference type="AlphaFoldDB" id="W3WPY1"/>
<evidence type="ECO:0000256" key="2">
    <source>
        <dbReference type="SAM" id="SignalP"/>
    </source>
</evidence>
<evidence type="ECO:0000313" key="3">
    <source>
        <dbReference type="EMBL" id="ETS74876.1"/>
    </source>
</evidence>
<dbReference type="InParanoid" id="W3WPY1"/>
<dbReference type="Proteomes" id="UP000030651">
    <property type="component" value="Unassembled WGS sequence"/>
</dbReference>
<protein>
    <submittedName>
        <fullName evidence="3">Uncharacterized protein</fullName>
    </submittedName>
</protein>
<dbReference type="GeneID" id="19278373"/>
<dbReference type="KEGG" id="pfy:PFICI_13360"/>
<feature type="chain" id="PRO_5004834931" evidence="2">
    <location>
        <begin position="18"/>
        <end position="263"/>
    </location>
</feature>
<evidence type="ECO:0000313" key="4">
    <source>
        <dbReference type="Proteomes" id="UP000030651"/>
    </source>
</evidence>
<sequence>MPLWVLLFLLTSPLAKSTSPAHKSSLLVDLWDITVMPLSVFLTIMLPTIAMYLDPSTVSAKDHYTALAFWQLFPIWHYLAHTILSTVGRTLVGPVDGTTQGVVTHSAYLSRVRGLYDLVFLGGVMGQLPVLLLALAPDNVLSSAAESFPWMKPYVTAGVTLSSVYVPLSPFNYPTVDAKSIGSGDLAPLAVHFLHWDLYIGAGSLCLWALYVHRTTVKKTSLAVLLAKTALWFSLGGFASAVAALLWERDVQVLESDYDIKKA</sequence>
<accession>W3WPY1</accession>
<dbReference type="OrthoDB" id="9993796at2759"/>
<proteinExistence type="predicted"/>